<comment type="catalytic activity">
    <reaction evidence="1 6">
        <text>[protein]-peptidylproline (omega=180) = [protein]-peptidylproline (omega=0)</text>
        <dbReference type="Rhea" id="RHEA:16237"/>
        <dbReference type="Rhea" id="RHEA-COMP:10747"/>
        <dbReference type="Rhea" id="RHEA-COMP:10748"/>
        <dbReference type="ChEBI" id="CHEBI:83833"/>
        <dbReference type="ChEBI" id="CHEBI:83834"/>
        <dbReference type="EC" id="5.2.1.8"/>
    </reaction>
</comment>
<dbReference type="GO" id="GO:0003677">
    <property type="term" value="F:DNA binding"/>
    <property type="evidence" value="ECO:0007669"/>
    <property type="project" value="InterPro"/>
</dbReference>
<name>A0A0D6EL32_SPOSA</name>
<organism evidence="9 10">
    <name type="scientific">Sporidiobolus salmonicolor</name>
    <name type="common">Yeast-like fungus</name>
    <name type="synonym">Sporobolomyces salmonicolor</name>
    <dbReference type="NCBI Taxonomy" id="5005"/>
    <lineage>
        <taxon>Eukaryota</taxon>
        <taxon>Fungi</taxon>
        <taxon>Dikarya</taxon>
        <taxon>Basidiomycota</taxon>
        <taxon>Pucciniomycotina</taxon>
        <taxon>Microbotryomycetes</taxon>
        <taxon>Sporidiobolales</taxon>
        <taxon>Sporidiobolaceae</taxon>
        <taxon>Sporobolomyces</taxon>
    </lineage>
</organism>
<reference evidence="10" key="1">
    <citation type="submission" date="2015-02" db="EMBL/GenBank/DDBJ databases">
        <authorList>
            <person name="Gon?alves P."/>
        </authorList>
    </citation>
    <scope>NUCLEOTIDE SEQUENCE [LARGE SCALE GENOMIC DNA]</scope>
</reference>
<evidence type="ECO:0000313" key="10">
    <source>
        <dbReference type="Proteomes" id="UP000243876"/>
    </source>
</evidence>
<dbReference type="OrthoDB" id="1911748at2759"/>
<dbReference type="Pfam" id="PF13616">
    <property type="entry name" value="Rotamase_3"/>
    <property type="match status" value="1"/>
</dbReference>
<dbReference type="SUPFAM" id="SSF54534">
    <property type="entry name" value="FKBP-like"/>
    <property type="match status" value="1"/>
</dbReference>
<keyword evidence="4 5" id="KW-0413">Isomerase</keyword>
<sequence>MAPKGKGGKKESGGDKAGADKGMKVANALKLRHILCEKQSKSLEALAKLKEGVSFDKVASEYSEDKARQGGSLGWMIRTSMMGAFQEVCFDMPPSTCAQPIYKEIKTKHGYQFVPPPSLPSPRRFFLPRPFAYYLIIP</sequence>
<evidence type="ECO:0000259" key="8">
    <source>
        <dbReference type="PROSITE" id="PS50198"/>
    </source>
</evidence>
<gene>
    <name evidence="9" type="primary">SPOSA6832_02055</name>
</gene>
<dbReference type="GO" id="GO:0006364">
    <property type="term" value="P:rRNA processing"/>
    <property type="evidence" value="ECO:0007669"/>
    <property type="project" value="InterPro"/>
</dbReference>
<dbReference type="Gene3D" id="3.10.50.40">
    <property type="match status" value="1"/>
</dbReference>
<evidence type="ECO:0000256" key="2">
    <source>
        <dbReference type="ARBA" id="ARBA00010242"/>
    </source>
</evidence>
<feature type="region of interest" description="Disordered" evidence="7">
    <location>
        <begin position="1"/>
        <end position="21"/>
    </location>
</feature>
<dbReference type="InterPro" id="IPR043323">
    <property type="entry name" value="PIN4"/>
</dbReference>
<evidence type="ECO:0000256" key="4">
    <source>
        <dbReference type="ARBA" id="ARBA00023235"/>
    </source>
</evidence>
<dbReference type="GO" id="GO:0003755">
    <property type="term" value="F:peptidyl-prolyl cis-trans isomerase activity"/>
    <property type="evidence" value="ECO:0007669"/>
    <property type="project" value="UniProtKB-UniRule"/>
</dbReference>
<keyword evidence="3 5" id="KW-0697">Rotamase</keyword>
<evidence type="ECO:0000256" key="7">
    <source>
        <dbReference type="SAM" id="MobiDB-lite"/>
    </source>
</evidence>
<evidence type="ECO:0000313" key="9">
    <source>
        <dbReference type="EMBL" id="CEQ40458.1"/>
    </source>
</evidence>
<accession>A0A0D6EL32</accession>
<dbReference type="EMBL" id="CENE01000006">
    <property type="protein sequence ID" value="CEQ40458.1"/>
    <property type="molecule type" value="Genomic_DNA"/>
</dbReference>
<dbReference type="PROSITE" id="PS50198">
    <property type="entry name" value="PPIC_PPIASE_2"/>
    <property type="match status" value="1"/>
</dbReference>
<evidence type="ECO:0000256" key="1">
    <source>
        <dbReference type="ARBA" id="ARBA00000971"/>
    </source>
</evidence>
<dbReference type="InterPro" id="IPR046357">
    <property type="entry name" value="PPIase_dom_sf"/>
</dbReference>
<dbReference type="Proteomes" id="UP000243876">
    <property type="component" value="Unassembled WGS sequence"/>
</dbReference>
<feature type="compositionally biased region" description="Basic and acidic residues" evidence="7">
    <location>
        <begin position="8"/>
        <end position="21"/>
    </location>
</feature>
<evidence type="ECO:0000256" key="6">
    <source>
        <dbReference type="RuleBase" id="RU363014"/>
    </source>
</evidence>
<dbReference type="AlphaFoldDB" id="A0A0D6EL32"/>
<comment type="similarity">
    <text evidence="2">Belongs to the PpiC/parvulin rotamase family. PIN4 subfamily.</text>
</comment>
<evidence type="ECO:0000256" key="5">
    <source>
        <dbReference type="PROSITE-ProRule" id="PRU00278"/>
    </source>
</evidence>
<keyword evidence="10" id="KW-1185">Reference proteome</keyword>
<dbReference type="PANTHER" id="PTHR45995">
    <property type="match status" value="1"/>
</dbReference>
<proteinExistence type="inferred from homology"/>
<dbReference type="InterPro" id="IPR000297">
    <property type="entry name" value="PPIase_PpiC"/>
</dbReference>
<feature type="domain" description="PpiC" evidence="8">
    <location>
        <begin position="26"/>
        <end position="118"/>
    </location>
</feature>
<dbReference type="EC" id="5.2.1.8" evidence="6"/>
<evidence type="ECO:0000256" key="3">
    <source>
        <dbReference type="ARBA" id="ARBA00023110"/>
    </source>
</evidence>
<protein>
    <recommendedName>
        <fullName evidence="6">Peptidyl-prolyl cis-trans isomerase</fullName>
        <ecNumber evidence="6">5.2.1.8</ecNumber>
    </recommendedName>
</protein>